<organism evidence="2 3">
    <name type="scientific">Paenibacillus flagellatus</name>
    <dbReference type="NCBI Taxonomy" id="2211139"/>
    <lineage>
        <taxon>Bacteria</taxon>
        <taxon>Bacillati</taxon>
        <taxon>Bacillota</taxon>
        <taxon>Bacilli</taxon>
        <taxon>Bacillales</taxon>
        <taxon>Paenibacillaceae</taxon>
        <taxon>Paenibacillus</taxon>
    </lineage>
</organism>
<feature type="transmembrane region" description="Helical" evidence="1">
    <location>
        <begin position="20"/>
        <end position="42"/>
    </location>
</feature>
<gene>
    <name evidence="2" type="ORF">DLM86_14935</name>
</gene>
<keyword evidence="1" id="KW-0812">Transmembrane</keyword>
<evidence type="ECO:0000313" key="3">
    <source>
        <dbReference type="Proteomes" id="UP000247476"/>
    </source>
</evidence>
<reference evidence="2 3" key="1">
    <citation type="submission" date="2018-05" db="EMBL/GenBank/DDBJ databases">
        <title>Paenibacillus flagellatus sp. nov., isolated from selenium mineral soil.</title>
        <authorList>
            <person name="Dai X."/>
        </authorList>
    </citation>
    <scope>NUCLEOTIDE SEQUENCE [LARGE SCALE GENOMIC DNA]</scope>
    <source>
        <strain evidence="2 3">DXL2</strain>
    </source>
</reference>
<keyword evidence="1" id="KW-1133">Transmembrane helix</keyword>
<dbReference type="Pfam" id="PF14141">
    <property type="entry name" value="YqzM"/>
    <property type="match status" value="1"/>
</dbReference>
<comment type="caution">
    <text evidence="2">The sequence shown here is derived from an EMBL/GenBank/DDBJ whole genome shotgun (WGS) entry which is preliminary data.</text>
</comment>
<dbReference type="RefSeq" id="WP_110840836.1">
    <property type="nucleotide sequence ID" value="NZ_QJVJ01000006.1"/>
</dbReference>
<accession>A0A2V5K3N9</accession>
<dbReference type="InterPro" id="IPR025416">
    <property type="entry name" value="YqzM"/>
</dbReference>
<name>A0A2V5K3N9_9BACL</name>
<dbReference type="AlphaFoldDB" id="A0A2V5K3N9"/>
<dbReference type="OrthoDB" id="2663483at2"/>
<evidence type="ECO:0000256" key="1">
    <source>
        <dbReference type="SAM" id="Phobius"/>
    </source>
</evidence>
<protein>
    <submittedName>
        <fullName evidence="2">YqzM family protein</fullName>
    </submittedName>
</protein>
<dbReference type="EMBL" id="QJVJ01000006">
    <property type="protein sequence ID" value="PYI53848.1"/>
    <property type="molecule type" value="Genomic_DNA"/>
</dbReference>
<keyword evidence="3" id="KW-1185">Reference proteome</keyword>
<evidence type="ECO:0000313" key="2">
    <source>
        <dbReference type="EMBL" id="PYI53848.1"/>
    </source>
</evidence>
<keyword evidence="1" id="KW-0472">Membrane</keyword>
<proteinExistence type="predicted"/>
<dbReference type="Proteomes" id="UP000247476">
    <property type="component" value="Unassembled WGS sequence"/>
</dbReference>
<sequence>MSDPRLHVNEEPRNDFLDVAIGFGVTFGVFFLIALVATIITLF</sequence>